<keyword evidence="8" id="KW-1185">Reference proteome</keyword>
<keyword evidence="2" id="KW-0805">Transcription regulation</keyword>
<name>A0ABU5C635_9BACI</name>
<dbReference type="PANTHER" id="PTHR45566">
    <property type="entry name" value="HTH-TYPE TRANSCRIPTIONAL REGULATOR YHJB-RELATED"/>
    <property type="match status" value="1"/>
</dbReference>
<dbReference type="InterPro" id="IPR051015">
    <property type="entry name" value="EvgA-like"/>
</dbReference>
<evidence type="ECO:0000256" key="2">
    <source>
        <dbReference type="ARBA" id="ARBA00023015"/>
    </source>
</evidence>
<dbReference type="SUPFAM" id="SSF46894">
    <property type="entry name" value="C-terminal effector domain of the bipartite response regulators"/>
    <property type="match status" value="1"/>
</dbReference>
<evidence type="ECO:0000256" key="3">
    <source>
        <dbReference type="ARBA" id="ARBA00023125"/>
    </source>
</evidence>
<dbReference type="InterPro" id="IPR001789">
    <property type="entry name" value="Sig_transdc_resp-reg_receiver"/>
</dbReference>
<comment type="subcellular location">
    <subcellularLocation>
        <location evidence="1">Cytoplasm</location>
    </subcellularLocation>
</comment>
<dbReference type="Proteomes" id="UP001281447">
    <property type="component" value="Unassembled WGS sequence"/>
</dbReference>
<evidence type="ECO:0000256" key="1">
    <source>
        <dbReference type="ARBA" id="ARBA00004496"/>
    </source>
</evidence>
<comment type="caution">
    <text evidence="7">The sequence shown here is derived from an EMBL/GenBank/DDBJ whole genome shotgun (WGS) entry which is preliminary data.</text>
</comment>
<protein>
    <submittedName>
        <fullName evidence="7">Response regulator transcription factor</fullName>
    </submittedName>
</protein>
<dbReference type="PROSITE" id="PS50110">
    <property type="entry name" value="RESPONSE_REGULATORY"/>
    <property type="match status" value="1"/>
</dbReference>
<dbReference type="InterPro" id="IPR011006">
    <property type="entry name" value="CheY-like_superfamily"/>
</dbReference>
<evidence type="ECO:0000256" key="5">
    <source>
        <dbReference type="PROSITE-ProRule" id="PRU00169"/>
    </source>
</evidence>
<dbReference type="InterPro" id="IPR016032">
    <property type="entry name" value="Sig_transdc_resp-reg_C-effctor"/>
</dbReference>
<evidence type="ECO:0000256" key="4">
    <source>
        <dbReference type="ARBA" id="ARBA00023163"/>
    </source>
</evidence>
<proteinExistence type="predicted"/>
<dbReference type="PANTHER" id="PTHR45566:SF2">
    <property type="entry name" value="NARL SUBFAMILY"/>
    <property type="match status" value="1"/>
</dbReference>
<gene>
    <name evidence="7" type="ORF">RWE15_09770</name>
</gene>
<evidence type="ECO:0000313" key="7">
    <source>
        <dbReference type="EMBL" id="MDY0394684.1"/>
    </source>
</evidence>
<dbReference type="SUPFAM" id="SSF52172">
    <property type="entry name" value="CheY-like"/>
    <property type="match status" value="1"/>
</dbReference>
<keyword evidence="3" id="KW-0238">DNA-binding</keyword>
<accession>A0ABU5C635</accession>
<organism evidence="7 8">
    <name type="scientific">Tigheibacillus halophilus</name>
    <dbReference type="NCBI Taxonomy" id="361280"/>
    <lineage>
        <taxon>Bacteria</taxon>
        <taxon>Bacillati</taxon>
        <taxon>Bacillota</taxon>
        <taxon>Bacilli</taxon>
        <taxon>Bacillales</taxon>
        <taxon>Bacillaceae</taxon>
        <taxon>Tigheibacillus</taxon>
    </lineage>
</organism>
<sequence>MIKVMLVDHNSLIRHGLQMLLQGNKDMQVHATEPFSGKLQKEIALYCPDIVIFPVDILETAIMEEVRTLREKQPQVKVLMLMSVFEEYFILEGLKAGVEGFLLDESDISKKQLATSIRQLYEGEYVLTGKIAAFAMKKLQDMYDSEKQELKNRLLDHHIEVSWRELDILYLLLKNRKNKEMAVSLNLTEKTIRDYVSSAYKKNRHE</sequence>
<reference evidence="7 8" key="1">
    <citation type="submission" date="2023-10" db="EMBL/GenBank/DDBJ databases">
        <title>Virgibacillus halophilus 5B73C genome.</title>
        <authorList>
            <person name="Miliotis G."/>
            <person name="Sengupta P."/>
            <person name="Hameed A."/>
            <person name="Chuvochina M."/>
            <person name="Mcdonagh F."/>
            <person name="Simpson A.C."/>
            <person name="Singh N.K."/>
            <person name="Rekha P.D."/>
            <person name="Raman K."/>
            <person name="Hugenholtz P."/>
            <person name="Venkateswaran K."/>
        </authorList>
    </citation>
    <scope>NUCLEOTIDE SEQUENCE [LARGE SCALE GENOMIC DNA]</scope>
    <source>
        <strain evidence="7 8">5B73C</strain>
    </source>
</reference>
<feature type="domain" description="Response regulatory" evidence="6">
    <location>
        <begin position="3"/>
        <end position="119"/>
    </location>
</feature>
<comment type="caution">
    <text evidence="5">Lacks conserved residue(s) required for the propagation of feature annotation.</text>
</comment>
<keyword evidence="4" id="KW-0804">Transcription</keyword>
<dbReference type="Pfam" id="PF00196">
    <property type="entry name" value="GerE"/>
    <property type="match status" value="1"/>
</dbReference>
<dbReference type="Gene3D" id="3.40.50.2300">
    <property type="match status" value="1"/>
</dbReference>
<evidence type="ECO:0000313" key="8">
    <source>
        <dbReference type="Proteomes" id="UP001281447"/>
    </source>
</evidence>
<dbReference type="InterPro" id="IPR000792">
    <property type="entry name" value="Tscrpt_reg_LuxR_C"/>
</dbReference>
<evidence type="ECO:0000259" key="6">
    <source>
        <dbReference type="PROSITE" id="PS50110"/>
    </source>
</evidence>
<dbReference type="EMBL" id="JAWDIP010000003">
    <property type="protein sequence ID" value="MDY0394684.1"/>
    <property type="molecule type" value="Genomic_DNA"/>
</dbReference>